<reference evidence="10" key="3">
    <citation type="submission" date="2023-05" db="EMBL/GenBank/DDBJ databases">
        <authorList>
            <person name="Smith C.H."/>
        </authorList>
    </citation>
    <scope>NUCLEOTIDE SEQUENCE</scope>
    <source>
        <strain evidence="10">CHS0354</strain>
        <tissue evidence="10">Mantle</tissue>
    </source>
</reference>
<evidence type="ECO:0000313" key="10">
    <source>
        <dbReference type="EMBL" id="KAK3589902.1"/>
    </source>
</evidence>
<organism evidence="10 11">
    <name type="scientific">Potamilus streckersoni</name>
    <dbReference type="NCBI Taxonomy" id="2493646"/>
    <lineage>
        <taxon>Eukaryota</taxon>
        <taxon>Metazoa</taxon>
        <taxon>Spiralia</taxon>
        <taxon>Lophotrochozoa</taxon>
        <taxon>Mollusca</taxon>
        <taxon>Bivalvia</taxon>
        <taxon>Autobranchia</taxon>
        <taxon>Heteroconchia</taxon>
        <taxon>Palaeoheterodonta</taxon>
        <taxon>Unionida</taxon>
        <taxon>Unionoidea</taxon>
        <taxon>Unionidae</taxon>
        <taxon>Ambleminae</taxon>
        <taxon>Lampsilini</taxon>
        <taxon>Potamilus</taxon>
    </lineage>
</organism>
<dbReference type="PANTHER" id="PTHR22890">
    <property type="entry name" value="MEDIATOR OF RNA POLYMERASE II TRANSCRIPTION SUBUNIT 11"/>
    <property type="match status" value="1"/>
</dbReference>
<accession>A0AAE0SDM0</accession>
<keyword evidence="4 9" id="KW-0805">Transcription regulation</keyword>
<evidence type="ECO:0000256" key="1">
    <source>
        <dbReference type="ARBA" id="ARBA00004123"/>
    </source>
</evidence>
<comment type="caution">
    <text evidence="10">The sequence shown here is derived from an EMBL/GenBank/DDBJ whole genome shotgun (WGS) entry which is preliminary data.</text>
</comment>
<sequence>MAASGPVERLQQLENIEKEIINTIQCAGKALEELAKEKPQMKAVETQTTNFIKTLESLEQGLMKQINYLTQVSTGQPHEGSCYAAQKDLLMAYHRKAHVQSRLEELEKLLTEQKPRHLMLTKSYSLPPMPHHGSTQ</sequence>
<dbReference type="Proteomes" id="UP001195483">
    <property type="component" value="Unassembled WGS sequence"/>
</dbReference>
<comment type="subcellular location">
    <subcellularLocation>
        <location evidence="1 9">Nucleus</location>
    </subcellularLocation>
</comment>
<evidence type="ECO:0000256" key="9">
    <source>
        <dbReference type="RuleBase" id="RU364147"/>
    </source>
</evidence>
<comment type="function">
    <text evidence="9">Component of the Mediator complex, a coactivator involved in the regulated transcription of nearly all RNA polymerase II-dependent genes. Mediator functions as a bridge to convey information from gene-specific regulatory proteins to the basal RNA polymerase II transcription machinery. Mediator is recruited to promoters by direct interactions with regulatory proteins and serves as a scaffold for the assembly of a functional pre-initiation complex with RNA polymerase II and the general transcription factors.</text>
</comment>
<keyword evidence="7 9" id="KW-0539">Nucleus</keyword>
<dbReference type="FunFam" id="1.10.287.3490:FF:000001">
    <property type="entry name" value="Mediator of RNA polymerase II transcription subunit 11"/>
    <property type="match status" value="1"/>
</dbReference>
<proteinExistence type="inferred from homology"/>
<evidence type="ECO:0000256" key="8">
    <source>
        <dbReference type="ARBA" id="ARBA00032011"/>
    </source>
</evidence>
<reference evidence="10" key="2">
    <citation type="journal article" date="2021" name="Genome Biol. Evol.">
        <title>Developing a high-quality reference genome for a parasitic bivalve with doubly uniparental inheritance (Bivalvia: Unionida).</title>
        <authorList>
            <person name="Smith C.H."/>
        </authorList>
    </citation>
    <scope>NUCLEOTIDE SEQUENCE</scope>
    <source>
        <strain evidence="10">CHS0354</strain>
        <tissue evidence="10">Mantle</tissue>
    </source>
</reference>
<evidence type="ECO:0000256" key="3">
    <source>
        <dbReference type="ARBA" id="ARBA00019621"/>
    </source>
</evidence>
<evidence type="ECO:0000256" key="7">
    <source>
        <dbReference type="ARBA" id="ARBA00023242"/>
    </source>
</evidence>
<dbReference type="GO" id="GO:0006357">
    <property type="term" value="P:regulation of transcription by RNA polymerase II"/>
    <property type="evidence" value="ECO:0007669"/>
    <property type="project" value="InterPro"/>
</dbReference>
<dbReference type="Gene3D" id="1.10.287.3490">
    <property type="match status" value="1"/>
</dbReference>
<comment type="subunit">
    <text evidence="9">Component of the Mediator complex.</text>
</comment>
<dbReference type="GO" id="GO:0003712">
    <property type="term" value="F:transcription coregulator activity"/>
    <property type="evidence" value="ECO:0007669"/>
    <property type="project" value="InterPro"/>
</dbReference>
<dbReference type="EMBL" id="JAEAOA010002053">
    <property type="protein sequence ID" value="KAK3589902.1"/>
    <property type="molecule type" value="Genomic_DNA"/>
</dbReference>
<evidence type="ECO:0000313" key="11">
    <source>
        <dbReference type="Proteomes" id="UP001195483"/>
    </source>
</evidence>
<name>A0AAE0SDM0_9BIVA</name>
<dbReference type="GO" id="GO:0016592">
    <property type="term" value="C:mediator complex"/>
    <property type="evidence" value="ECO:0007669"/>
    <property type="project" value="InterPro"/>
</dbReference>
<dbReference type="InterPro" id="IPR019404">
    <property type="entry name" value="Mediator_Med11"/>
</dbReference>
<keyword evidence="11" id="KW-1185">Reference proteome</keyword>
<dbReference type="AlphaFoldDB" id="A0AAE0SDM0"/>
<keyword evidence="5 9" id="KW-0010">Activator</keyword>
<dbReference type="Pfam" id="PF10280">
    <property type="entry name" value="Med11"/>
    <property type="match status" value="1"/>
</dbReference>
<reference evidence="10" key="1">
    <citation type="journal article" date="2021" name="Genome Biol. Evol.">
        <title>A High-Quality Reference Genome for a Parasitic Bivalve with Doubly Uniparental Inheritance (Bivalvia: Unionida).</title>
        <authorList>
            <person name="Smith C.H."/>
        </authorList>
    </citation>
    <scope>NUCLEOTIDE SEQUENCE</scope>
    <source>
        <strain evidence="10">CHS0354</strain>
    </source>
</reference>
<protein>
    <recommendedName>
        <fullName evidence="3 9">Mediator of RNA polymerase II transcription subunit 11</fullName>
    </recommendedName>
    <alternativeName>
        <fullName evidence="8 9">Mediator complex subunit 11</fullName>
    </alternativeName>
</protein>
<evidence type="ECO:0000256" key="2">
    <source>
        <dbReference type="ARBA" id="ARBA00008186"/>
    </source>
</evidence>
<evidence type="ECO:0000256" key="6">
    <source>
        <dbReference type="ARBA" id="ARBA00023163"/>
    </source>
</evidence>
<evidence type="ECO:0000256" key="5">
    <source>
        <dbReference type="ARBA" id="ARBA00023159"/>
    </source>
</evidence>
<gene>
    <name evidence="9" type="primary">MED11</name>
    <name evidence="10" type="ORF">CHS0354_034914</name>
</gene>
<comment type="similarity">
    <text evidence="2 9">Belongs to the Mediator complex subunit 11 family.</text>
</comment>
<keyword evidence="6 9" id="KW-0804">Transcription</keyword>
<evidence type="ECO:0000256" key="4">
    <source>
        <dbReference type="ARBA" id="ARBA00023015"/>
    </source>
</evidence>